<dbReference type="EMBL" id="LAZR01055660">
    <property type="protein sequence ID" value="KKK75874.1"/>
    <property type="molecule type" value="Genomic_DNA"/>
</dbReference>
<comment type="caution">
    <text evidence="1">The sequence shown here is derived from an EMBL/GenBank/DDBJ whole genome shotgun (WGS) entry which is preliminary data.</text>
</comment>
<name>A0A0F9ABP0_9ZZZZ</name>
<organism evidence="1">
    <name type="scientific">marine sediment metagenome</name>
    <dbReference type="NCBI Taxonomy" id="412755"/>
    <lineage>
        <taxon>unclassified sequences</taxon>
        <taxon>metagenomes</taxon>
        <taxon>ecological metagenomes</taxon>
    </lineage>
</organism>
<proteinExistence type="predicted"/>
<gene>
    <name evidence="1" type="ORF">LCGC14_2869360</name>
</gene>
<reference evidence="1" key="1">
    <citation type="journal article" date="2015" name="Nature">
        <title>Complex archaea that bridge the gap between prokaryotes and eukaryotes.</title>
        <authorList>
            <person name="Spang A."/>
            <person name="Saw J.H."/>
            <person name="Jorgensen S.L."/>
            <person name="Zaremba-Niedzwiedzka K."/>
            <person name="Martijn J."/>
            <person name="Lind A.E."/>
            <person name="van Eijk R."/>
            <person name="Schleper C."/>
            <person name="Guy L."/>
            <person name="Ettema T.J."/>
        </authorList>
    </citation>
    <scope>NUCLEOTIDE SEQUENCE</scope>
</reference>
<protein>
    <submittedName>
        <fullName evidence="1">Uncharacterized protein</fullName>
    </submittedName>
</protein>
<dbReference type="AlphaFoldDB" id="A0A0F9ABP0"/>
<accession>A0A0F9ABP0</accession>
<sequence length="70" mass="7996">MFADFPVGTRVRVVEDSEDPKSDWVNVIGVVQQHNVFDHTLTIWVLQNNPNPDDGNFAWFAPNELEVLKS</sequence>
<evidence type="ECO:0000313" key="1">
    <source>
        <dbReference type="EMBL" id="KKK75874.1"/>
    </source>
</evidence>